<feature type="region of interest" description="Disordered" evidence="1">
    <location>
        <begin position="57"/>
        <end position="91"/>
    </location>
</feature>
<reference evidence="2" key="1">
    <citation type="submission" date="2023-12" db="EMBL/GenBank/DDBJ databases">
        <authorList>
            <person name="Brown T."/>
        </authorList>
    </citation>
    <scope>NUCLEOTIDE SEQUENCE</scope>
</reference>
<evidence type="ECO:0000313" key="3">
    <source>
        <dbReference type="Proteomes" id="UP001314169"/>
    </source>
</evidence>
<proteinExistence type="predicted"/>
<keyword evidence="3" id="KW-1185">Reference proteome</keyword>
<protein>
    <submittedName>
        <fullName evidence="2">Uncharacterized protein</fullName>
    </submittedName>
</protein>
<feature type="compositionally biased region" description="Low complexity" evidence="1">
    <location>
        <begin position="60"/>
        <end position="70"/>
    </location>
</feature>
<feature type="compositionally biased region" description="Polar residues" evidence="1">
    <location>
        <begin position="82"/>
        <end position="91"/>
    </location>
</feature>
<gene>
    <name evidence="2" type="ORF">MPIPNATIZW_LOCUS6166</name>
</gene>
<dbReference type="EMBL" id="OY882873">
    <property type="protein sequence ID" value="CAK6437860.1"/>
    <property type="molecule type" value="Genomic_DNA"/>
</dbReference>
<evidence type="ECO:0000256" key="1">
    <source>
        <dbReference type="SAM" id="MobiDB-lite"/>
    </source>
</evidence>
<evidence type="ECO:0000313" key="2">
    <source>
        <dbReference type="EMBL" id="CAK6437860.1"/>
    </source>
</evidence>
<name>A0ABN9ZLS9_PIPNA</name>
<dbReference type="Proteomes" id="UP001314169">
    <property type="component" value="Chromosome 16"/>
</dbReference>
<organism evidence="2 3">
    <name type="scientific">Pipistrellus nathusii</name>
    <name type="common">Nathusius' pipistrelle</name>
    <dbReference type="NCBI Taxonomy" id="59473"/>
    <lineage>
        <taxon>Eukaryota</taxon>
        <taxon>Metazoa</taxon>
        <taxon>Chordata</taxon>
        <taxon>Craniata</taxon>
        <taxon>Vertebrata</taxon>
        <taxon>Euteleostomi</taxon>
        <taxon>Mammalia</taxon>
        <taxon>Eutheria</taxon>
        <taxon>Laurasiatheria</taxon>
        <taxon>Chiroptera</taxon>
        <taxon>Yangochiroptera</taxon>
        <taxon>Vespertilionidae</taxon>
        <taxon>Pipistrellus</taxon>
    </lineage>
</organism>
<sequence>MAFQCGARMRVSLGVKFALTGWGWGKCWGPGPSGVAPAEVLDRFICLRTPFQFLPGPGGLSPVSPGEGLSDALEASRRESRTVPSPTQRSHLTSLLPSCTCSRQHHPGSLWSRFHSRCDYNGKNREKGRPGAQGIVTLVNRLSSAPFASPHPEADPELKLVSASCPSGLHRYLIRPLPVPLSVPSSGGSESSAE</sequence>
<accession>A0ABN9ZLS9</accession>